<dbReference type="GO" id="GO:0003723">
    <property type="term" value="F:RNA binding"/>
    <property type="evidence" value="ECO:0007669"/>
    <property type="project" value="InterPro"/>
</dbReference>
<dbReference type="FunFam" id="3.30.70.580:FF:000001">
    <property type="entry name" value="tRNA pseudouridine synthase A"/>
    <property type="match status" value="1"/>
</dbReference>
<reference evidence="10" key="2">
    <citation type="journal article" date="2021" name="Microbiome">
        <title>Successional dynamics and alternative stable states in a saline activated sludge microbial community over 9 years.</title>
        <authorList>
            <person name="Wang Y."/>
            <person name="Ye J."/>
            <person name="Ju F."/>
            <person name="Liu L."/>
            <person name="Boyd J.A."/>
            <person name="Deng Y."/>
            <person name="Parks D.H."/>
            <person name="Jiang X."/>
            <person name="Yin X."/>
            <person name="Woodcroft B.J."/>
            <person name="Tyson G.W."/>
            <person name="Hugenholtz P."/>
            <person name="Polz M.F."/>
            <person name="Zhang T."/>
        </authorList>
    </citation>
    <scope>NUCLEOTIDE SEQUENCE</scope>
    <source>
        <strain evidence="10">HKST-UBA02</strain>
    </source>
</reference>
<dbReference type="AlphaFoldDB" id="A0A956NBN0"/>
<feature type="binding site" evidence="4 6">
    <location>
        <position position="145"/>
    </location>
    <ligand>
        <name>substrate</name>
    </ligand>
</feature>
<comment type="function">
    <text evidence="4">Formation of pseudouridine at positions 38, 39 and 40 in the anticodon stem and loop of transfer RNAs.</text>
</comment>
<dbReference type="EMBL" id="JAGQHS010000045">
    <property type="protein sequence ID" value="MCA9756212.1"/>
    <property type="molecule type" value="Genomic_DNA"/>
</dbReference>
<accession>A0A956NBN0</accession>
<evidence type="ECO:0000256" key="7">
    <source>
        <dbReference type="RuleBase" id="RU003792"/>
    </source>
</evidence>
<dbReference type="Gene3D" id="3.30.70.580">
    <property type="entry name" value="Pseudouridine synthase I, catalytic domain, N-terminal subdomain"/>
    <property type="match status" value="1"/>
</dbReference>
<dbReference type="CDD" id="cd02570">
    <property type="entry name" value="PseudoU_synth_EcTruA"/>
    <property type="match status" value="1"/>
</dbReference>
<comment type="subunit">
    <text evidence="4">Homodimer.</text>
</comment>
<comment type="similarity">
    <text evidence="1 4 7">Belongs to the tRNA pseudouridine synthase TruA family.</text>
</comment>
<dbReference type="Proteomes" id="UP000739538">
    <property type="component" value="Unassembled WGS sequence"/>
</dbReference>
<feature type="domain" description="Pseudouridine synthase I TruA alpha/beta" evidence="9">
    <location>
        <begin position="41"/>
        <end position="138"/>
    </location>
</feature>
<keyword evidence="2 4" id="KW-0819">tRNA processing</keyword>
<dbReference type="InterPro" id="IPR020095">
    <property type="entry name" value="PsdUridine_synth_TruA_C"/>
</dbReference>
<feature type="compositionally biased region" description="Low complexity" evidence="8">
    <location>
        <begin position="16"/>
        <end position="29"/>
    </location>
</feature>
<evidence type="ECO:0000256" key="3">
    <source>
        <dbReference type="ARBA" id="ARBA00023235"/>
    </source>
</evidence>
<dbReference type="SUPFAM" id="SSF55120">
    <property type="entry name" value="Pseudouridine synthase"/>
    <property type="match status" value="1"/>
</dbReference>
<dbReference type="InterPro" id="IPR020097">
    <property type="entry name" value="PsdUridine_synth_TruA_a/b_dom"/>
</dbReference>
<sequence>MTDQPGQDPGDEARSSDPPASADATQPADDASRRPVTRYRALVSYDGSRFHGWQIQPNVRTVQGEIQRVLRELTGNPVKSAGAGRTDTGVHALGQSVTFEVETPIPVERLEGILNSRLSSDVRLHRLEVAPPEFHARFSACSREYWYFLGRDRSPFVLRYAHVPNEWPDLDRMNAALPPLLGEHDFRALSAEPAEPYGCCLQLAEWVPSRLGCVFRVRSDRFLYRMVRFLVGASLAVGTGKRPVEWMGELLESKDRRQAAPPAPPQGLFFAAVGYEPAWPEEPLPLVRAFDAPESRFLSD</sequence>
<protein>
    <recommendedName>
        <fullName evidence="4">tRNA pseudouridine synthase A</fullName>
        <ecNumber evidence="4">5.4.99.12</ecNumber>
    </recommendedName>
    <alternativeName>
        <fullName evidence="4">tRNA pseudouridine(38-40) synthase</fullName>
    </alternativeName>
    <alternativeName>
        <fullName evidence="4">tRNA pseudouridylate synthase I</fullName>
    </alternativeName>
    <alternativeName>
        <fullName evidence="4">tRNA-uridine isomerase I</fullName>
    </alternativeName>
</protein>
<comment type="caution">
    <text evidence="10">The sequence shown here is derived from an EMBL/GenBank/DDBJ whole genome shotgun (WGS) entry which is preliminary data.</text>
</comment>
<dbReference type="PANTHER" id="PTHR11142:SF0">
    <property type="entry name" value="TRNA PSEUDOURIDINE SYNTHASE-LIKE 1"/>
    <property type="match status" value="1"/>
</dbReference>
<organism evidence="10 11">
    <name type="scientific">Eiseniibacteriota bacterium</name>
    <dbReference type="NCBI Taxonomy" id="2212470"/>
    <lineage>
        <taxon>Bacteria</taxon>
        <taxon>Candidatus Eiseniibacteriota</taxon>
    </lineage>
</organism>
<evidence type="ECO:0000259" key="9">
    <source>
        <dbReference type="Pfam" id="PF01416"/>
    </source>
</evidence>
<comment type="catalytic activity">
    <reaction evidence="4 7">
        <text>uridine(38/39/40) in tRNA = pseudouridine(38/39/40) in tRNA</text>
        <dbReference type="Rhea" id="RHEA:22376"/>
        <dbReference type="Rhea" id="RHEA-COMP:10085"/>
        <dbReference type="Rhea" id="RHEA-COMP:10087"/>
        <dbReference type="ChEBI" id="CHEBI:65314"/>
        <dbReference type="ChEBI" id="CHEBI:65315"/>
        <dbReference type="EC" id="5.4.99.12"/>
    </reaction>
</comment>
<feature type="domain" description="Pseudouridine synthase I TruA alpha/beta" evidence="9">
    <location>
        <begin position="180"/>
        <end position="276"/>
    </location>
</feature>
<dbReference type="InterPro" id="IPR020094">
    <property type="entry name" value="TruA/RsuA/RluB/E/F_N"/>
</dbReference>
<dbReference type="Pfam" id="PF01416">
    <property type="entry name" value="PseudoU_synth_1"/>
    <property type="match status" value="2"/>
</dbReference>
<dbReference type="InterPro" id="IPR001406">
    <property type="entry name" value="PsdUridine_synth_TruA"/>
</dbReference>
<dbReference type="PANTHER" id="PTHR11142">
    <property type="entry name" value="PSEUDOURIDYLATE SYNTHASE"/>
    <property type="match status" value="1"/>
</dbReference>
<evidence type="ECO:0000256" key="6">
    <source>
        <dbReference type="PIRSR" id="PIRSR001430-2"/>
    </source>
</evidence>
<feature type="active site" description="Nucleophile" evidence="4 5">
    <location>
        <position position="87"/>
    </location>
</feature>
<reference evidence="10" key="1">
    <citation type="submission" date="2020-04" db="EMBL/GenBank/DDBJ databases">
        <authorList>
            <person name="Zhang T."/>
        </authorList>
    </citation>
    <scope>NUCLEOTIDE SEQUENCE</scope>
    <source>
        <strain evidence="10">HKST-UBA02</strain>
    </source>
</reference>
<dbReference type="NCBIfam" id="TIGR00071">
    <property type="entry name" value="hisT_truA"/>
    <property type="match status" value="1"/>
</dbReference>
<dbReference type="GO" id="GO:0031119">
    <property type="term" value="P:tRNA pseudouridine synthesis"/>
    <property type="evidence" value="ECO:0007669"/>
    <property type="project" value="UniProtKB-UniRule"/>
</dbReference>
<evidence type="ECO:0000256" key="1">
    <source>
        <dbReference type="ARBA" id="ARBA00009375"/>
    </source>
</evidence>
<feature type="region of interest" description="Disordered" evidence="8">
    <location>
        <begin position="1"/>
        <end position="36"/>
    </location>
</feature>
<evidence type="ECO:0000256" key="2">
    <source>
        <dbReference type="ARBA" id="ARBA00022694"/>
    </source>
</evidence>
<evidence type="ECO:0000256" key="5">
    <source>
        <dbReference type="PIRSR" id="PIRSR001430-1"/>
    </source>
</evidence>
<gene>
    <name evidence="4 10" type="primary">truA</name>
    <name evidence="10" type="ORF">KDA27_10440</name>
</gene>
<dbReference type="Gene3D" id="3.30.70.660">
    <property type="entry name" value="Pseudouridine synthase I, catalytic domain, C-terminal subdomain"/>
    <property type="match status" value="1"/>
</dbReference>
<dbReference type="PIRSF" id="PIRSF001430">
    <property type="entry name" value="tRNA_psdUrid_synth"/>
    <property type="match status" value="1"/>
</dbReference>
<dbReference type="InterPro" id="IPR020103">
    <property type="entry name" value="PsdUridine_synth_cat_dom_sf"/>
</dbReference>
<evidence type="ECO:0000256" key="4">
    <source>
        <dbReference type="HAMAP-Rule" id="MF_00171"/>
    </source>
</evidence>
<proteinExistence type="inferred from homology"/>
<evidence type="ECO:0000256" key="8">
    <source>
        <dbReference type="SAM" id="MobiDB-lite"/>
    </source>
</evidence>
<dbReference type="HAMAP" id="MF_00171">
    <property type="entry name" value="TruA"/>
    <property type="match status" value="1"/>
</dbReference>
<name>A0A956NBN0_UNCEI</name>
<comment type="caution">
    <text evidence="4">Lacks conserved residue(s) required for the propagation of feature annotation.</text>
</comment>
<evidence type="ECO:0000313" key="10">
    <source>
        <dbReference type="EMBL" id="MCA9756212.1"/>
    </source>
</evidence>
<keyword evidence="3 4" id="KW-0413">Isomerase</keyword>
<evidence type="ECO:0000313" key="11">
    <source>
        <dbReference type="Proteomes" id="UP000739538"/>
    </source>
</evidence>
<dbReference type="EC" id="5.4.99.12" evidence="4"/>
<dbReference type="GO" id="GO:0160147">
    <property type="term" value="F:tRNA pseudouridine(38-40) synthase activity"/>
    <property type="evidence" value="ECO:0007669"/>
    <property type="project" value="UniProtKB-EC"/>
</dbReference>